<dbReference type="Proteomes" id="UP000326396">
    <property type="component" value="Linkage Group LG16"/>
</dbReference>
<evidence type="ECO:0000313" key="2">
    <source>
        <dbReference type="EMBL" id="KAD5508147.1"/>
    </source>
</evidence>
<accession>A0A5N6NWK4</accession>
<proteinExistence type="predicted"/>
<gene>
    <name evidence="2" type="ORF">E3N88_15850</name>
</gene>
<comment type="caution">
    <text evidence="2">The sequence shown here is derived from an EMBL/GenBank/DDBJ whole genome shotgun (WGS) entry which is preliminary data.</text>
</comment>
<evidence type="ECO:0000313" key="3">
    <source>
        <dbReference type="Proteomes" id="UP000326396"/>
    </source>
</evidence>
<reference evidence="2 3" key="1">
    <citation type="submission" date="2019-05" db="EMBL/GenBank/DDBJ databases">
        <title>Mikania micrantha, genome provides insights into the molecular mechanism of rapid growth.</title>
        <authorList>
            <person name="Liu B."/>
        </authorList>
    </citation>
    <scope>NUCLEOTIDE SEQUENCE [LARGE SCALE GENOMIC DNA]</scope>
    <source>
        <strain evidence="2">NLD-2019</strain>
        <tissue evidence="2">Leaf</tissue>
    </source>
</reference>
<feature type="region of interest" description="Disordered" evidence="1">
    <location>
        <begin position="102"/>
        <end position="143"/>
    </location>
</feature>
<dbReference type="AlphaFoldDB" id="A0A5N6NWK4"/>
<organism evidence="2 3">
    <name type="scientific">Mikania micrantha</name>
    <name type="common">bitter vine</name>
    <dbReference type="NCBI Taxonomy" id="192012"/>
    <lineage>
        <taxon>Eukaryota</taxon>
        <taxon>Viridiplantae</taxon>
        <taxon>Streptophyta</taxon>
        <taxon>Embryophyta</taxon>
        <taxon>Tracheophyta</taxon>
        <taxon>Spermatophyta</taxon>
        <taxon>Magnoliopsida</taxon>
        <taxon>eudicotyledons</taxon>
        <taxon>Gunneridae</taxon>
        <taxon>Pentapetalae</taxon>
        <taxon>asterids</taxon>
        <taxon>campanulids</taxon>
        <taxon>Asterales</taxon>
        <taxon>Asteraceae</taxon>
        <taxon>Asteroideae</taxon>
        <taxon>Heliantheae alliance</taxon>
        <taxon>Eupatorieae</taxon>
        <taxon>Mikania</taxon>
    </lineage>
</organism>
<protein>
    <submittedName>
        <fullName evidence="2">Uncharacterized protein</fullName>
    </submittedName>
</protein>
<evidence type="ECO:0000256" key="1">
    <source>
        <dbReference type="SAM" id="MobiDB-lite"/>
    </source>
</evidence>
<dbReference type="EMBL" id="SZYD01000008">
    <property type="protein sequence ID" value="KAD5508147.1"/>
    <property type="molecule type" value="Genomic_DNA"/>
</dbReference>
<name>A0A5N6NWK4_9ASTR</name>
<sequence length="143" mass="15367">MPRFTPNHWWYGVNTGYTEEKGSVQGSDSVEPEVMEERCTGTGTGLGYEYGTETENGKIQKIQETGSGGGKGKMPNYLCSSSIIFEKSDKIDAPLRLLHFDTATMRPPPRERLLHPNPPAQPSTAPAGSPIATRCGAASPIAA</sequence>
<keyword evidence="3" id="KW-1185">Reference proteome</keyword>